<dbReference type="InterPro" id="IPR032675">
    <property type="entry name" value="LRR_dom_sf"/>
</dbReference>
<dbReference type="PANTHER" id="PTHR18849">
    <property type="entry name" value="LEUCINE RICH REPEAT PROTEIN"/>
    <property type="match status" value="1"/>
</dbReference>
<protein>
    <recommendedName>
        <fullName evidence="6">U2A'/phosphoprotein 32 family A C-terminal domain-containing protein</fullName>
    </recommendedName>
</protein>
<comment type="caution">
    <text evidence="7">The sequence shown here is derived from an EMBL/GenBank/DDBJ whole genome shotgun (WGS) entry which is preliminary data.</text>
</comment>
<gene>
    <name evidence="7" type="ORF">MNOR_LOCUS9346</name>
</gene>
<keyword evidence="3" id="KW-0677">Repeat</keyword>
<dbReference type="InterPro" id="IPR003603">
    <property type="entry name" value="U2A'_phosphoprotein32A_C"/>
</dbReference>
<dbReference type="Gene3D" id="3.80.10.10">
    <property type="entry name" value="Ribonuclease Inhibitor"/>
    <property type="match status" value="1"/>
</dbReference>
<dbReference type="EMBL" id="CAXKWB010004506">
    <property type="protein sequence ID" value="CAL4073859.1"/>
    <property type="molecule type" value="Genomic_DNA"/>
</dbReference>
<dbReference type="PROSITE" id="PS51450">
    <property type="entry name" value="LRR"/>
    <property type="match status" value="1"/>
</dbReference>
<feature type="compositionally biased region" description="Polar residues" evidence="5">
    <location>
        <begin position="256"/>
        <end position="271"/>
    </location>
</feature>
<keyword evidence="8" id="KW-1185">Reference proteome</keyword>
<evidence type="ECO:0000313" key="8">
    <source>
        <dbReference type="Proteomes" id="UP001497623"/>
    </source>
</evidence>
<evidence type="ECO:0000256" key="1">
    <source>
        <dbReference type="ARBA" id="ARBA00004370"/>
    </source>
</evidence>
<dbReference type="Proteomes" id="UP001497623">
    <property type="component" value="Unassembled WGS sequence"/>
</dbReference>
<reference evidence="7 8" key="1">
    <citation type="submission" date="2024-05" db="EMBL/GenBank/DDBJ databases">
        <authorList>
            <person name="Wallberg A."/>
        </authorList>
    </citation>
    <scope>NUCLEOTIDE SEQUENCE [LARGE SCALE GENOMIC DNA]</scope>
</reference>
<feature type="region of interest" description="Disordered" evidence="5">
    <location>
        <begin position="317"/>
        <end position="360"/>
    </location>
</feature>
<accession>A0AAV2Q949</accession>
<keyword evidence="4" id="KW-0472">Membrane</keyword>
<dbReference type="InterPro" id="IPR020894">
    <property type="entry name" value="Cadherin_CS"/>
</dbReference>
<feature type="compositionally biased region" description="Polar residues" evidence="5">
    <location>
        <begin position="188"/>
        <end position="199"/>
    </location>
</feature>
<feature type="compositionally biased region" description="Low complexity" evidence="5">
    <location>
        <begin position="323"/>
        <end position="343"/>
    </location>
</feature>
<feature type="non-terminal residue" evidence="7">
    <location>
        <position position="360"/>
    </location>
</feature>
<proteinExistence type="predicted"/>
<dbReference type="GO" id="GO:0007010">
    <property type="term" value="P:cytoskeleton organization"/>
    <property type="evidence" value="ECO:0007669"/>
    <property type="project" value="TreeGrafter"/>
</dbReference>
<dbReference type="SMART" id="SM00446">
    <property type="entry name" value="LRRcap"/>
    <property type="match status" value="1"/>
</dbReference>
<comment type="subcellular location">
    <subcellularLocation>
        <location evidence="1">Membrane</location>
    </subcellularLocation>
</comment>
<dbReference type="AlphaFoldDB" id="A0AAV2Q949"/>
<dbReference type="GO" id="GO:0005886">
    <property type="term" value="C:plasma membrane"/>
    <property type="evidence" value="ECO:0007669"/>
    <property type="project" value="InterPro"/>
</dbReference>
<evidence type="ECO:0000256" key="5">
    <source>
        <dbReference type="SAM" id="MobiDB-lite"/>
    </source>
</evidence>
<evidence type="ECO:0000256" key="4">
    <source>
        <dbReference type="ARBA" id="ARBA00023136"/>
    </source>
</evidence>
<dbReference type="GO" id="GO:0007155">
    <property type="term" value="P:cell adhesion"/>
    <property type="evidence" value="ECO:0007669"/>
    <property type="project" value="InterPro"/>
</dbReference>
<dbReference type="InterPro" id="IPR001611">
    <property type="entry name" value="Leu-rich_rpt"/>
</dbReference>
<feature type="compositionally biased region" description="Low complexity" evidence="5">
    <location>
        <begin position="228"/>
        <end position="243"/>
    </location>
</feature>
<dbReference type="GO" id="GO:0097733">
    <property type="term" value="C:photoreceptor cell cilium"/>
    <property type="evidence" value="ECO:0007669"/>
    <property type="project" value="UniProtKB-ARBA"/>
</dbReference>
<dbReference type="Pfam" id="PF14580">
    <property type="entry name" value="LRR_9"/>
    <property type="match status" value="1"/>
</dbReference>
<organism evidence="7 8">
    <name type="scientific">Meganyctiphanes norvegica</name>
    <name type="common">Northern krill</name>
    <name type="synonym">Thysanopoda norvegica</name>
    <dbReference type="NCBI Taxonomy" id="48144"/>
    <lineage>
        <taxon>Eukaryota</taxon>
        <taxon>Metazoa</taxon>
        <taxon>Ecdysozoa</taxon>
        <taxon>Arthropoda</taxon>
        <taxon>Crustacea</taxon>
        <taxon>Multicrustacea</taxon>
        <taxon>Malacostraca</taxon>
        <taxon>Eumalacostraca</taxon>
        <taxon>Eucarida</taxon>
        <taxon>Euphausiacea</taxon>
        <taxon>Euphausiidae</taxon>
        <taxon>Meganyctiphanes</taxon>
    </lineage>
</organism>
<dbReference type="PROSITE" id="PS00232">
    <property type="entry name" value="CADHERIN_1"/>
    <property type="match status" value="1"/>
</dbReference>
<evidence type="ECO:0000259" key="6">
    <source>
        <dbReference type="SMART" id="SM00446"/>
    </source>
</evidence>
<dbReference type="GO" id="GO:0036064">
    <property type="term" value="C:ciliary basal body"/>
    <property type="evidence" value="ECO:0007669"/>
    <property type="project" value="UniProtKB-ARBA"/>
</dbReference>
<feature type="region of interest" description="Disordered" evidence="5">
    <location>
        <begin position="140"/>
        <end position="291"/>
    </location>
</feature>
<dbReference type="SUPFAM" id="SSF52058">
    <property type="entry name" value="L domain-like"/>
    <property type="match status" value="1"/>
</dbReference>
<sequence length="360" mass="40118">MKLTEDMVVARSKGSDLHNVRKLNCWGSDITDVSVVRSLPIVEVLSLSVNKITTLADFQYCPNLQELYIRKNTINDINEVLYLRQLPKLKSLWLADNPCADFEQYRLTVLRALPHLQKLDNIPVEPEDVQKAMVCGLPLPISDSPVSQREDQELPRSTSMGGESLRSESGAASSMSDCSPPASERRYSQNNTRDSQQDLYGNHSDGYEYSSQSQSNGYYDRQEESQSRRSSVSYSSSGPTSQQHTNTAYDQRRVSHSSNTPGSPQSPSRRLSGQVVAEADSQSETYGYVRSGEYEGRGRTYSQDYDTRNANYLSREDASLRYNNNNSSSGTTTTTTSITNNSSLPVTDTNDNNPPCPLQP</sequence>
<feature type="domain" description="U2A'/phosphoprotein 32 family A C-terminal" evidence="6">
    <location>
        <begin position="102"/>
        <end position="120"/>
    </location>
</feature>
<evidence type="ECO:0000256" key="2">
    <source>
        <dbReference type="ARBA" id="ARBA00022614"/>
    </source>
</evidence>
<evidence type="ECO:0000256" key="3">
    <source>
        <dbReference type="ARBA" id="ARBA00022737"/>
    </source>
</evidence>
<dbReference type="FunFam" id="3.80.10.10:FF:000094">
    <property type="entry name" value="protein C21orf2 isoform X1"/>
    <property type="match status" value="1"/>
</dbReference>
<feature type="compositionally biased region" description="Polar residues" evidence="5">
    <location>
        <begin position="344"/>
        <end position="353"/>
    </location>
</feature>
<dbReference type="PANTHER" id="PTHR18849:SF0">
    <property type="entry name" value="CILIA- AND FLAGELLA-ASSOCIATED PROTEIN 410-RELATED"/>
    <property type="match status" value="1"/>
</dbReference>
<keyword evidence="2" id="KW-0433">Leucine-rich repeat</keyword>
<evidence type="ECO:0000313" key="7">
    <source>
        <dbReference type="EMBL" id="CAL4073859.1"/>
    </source>
</evidence>
<name>A0AAV2Q949_MEGNR</name>